<sequence>MRFTNPKSLAVFTALPLLANCFSITETTDYDTVASAMFTGPGLTIMAVTVLGESSMGTFTDGPFGLGSGGILTSGTATGAYLMGNRNVDNGVGAGGQYDYLCAPGTQNINTLQVQLGFDPGYNGVRIEFVFATQEAPSALANMDAISILDASNGPPVQYAFDSNANQINALSPFLLAPDAIFPPDSLTGYTRSSPPLVRTIPAPSGGAMVLMISVCDVGDAFNDSGFLVRAEACVDCDYGLDKVEINYAFETSTLPPGEQPFTSTIPASGTASGTFIVFVEPTGVTTTTSGEPTTTGETTTTTDEATTTTTAEPTTTTTDDFTTTTGEVTTTMDESLTTAETTITTIDELTITELVSTTETMTLVVDETTTTTADVTTESGSTIEATATTEQSATAVTSELETLTTDEVSTSMADTTTSIQIESPASTDTKSVPSTTSEFASTSVDQGPVLASDTTTSESAVSTTEELITSTAASTSASSSVIPEASSESTPSSLVSTVLPSISSTSTSFAEEGKTSTLEVVPDTTSAPVEPVTSMSQESPTISSSDAPPATSSPFDGPSNIDTIREYTYKGCLGSADGYPSFNLVGSGANMTTASCVALARGRAYVGIYDRQVNIKQSSCYASDSLDATSLVLNGRCDIPCPGDSSHFCGGLVVSSSERRWVGPRKALDTRAAPADILLTLYALNDEPPSPGETSTEVEVTATTQDGVTAIPTDVIPSRPVTTVTDIMTESVILQPVETAIDSITRSGQTLVETTVTTVTYTIVNPNNPSTMTVTEYCATLFYEPCSRCAHPPVPTVEMTTYVVPCNACGHNGENEVTITAPCAAVTEPARNDAHGSQDLFNAFAPTRAACHAVSGPVRTVTTALRDTKPTAGAGSGHIESATPNQHQPSEGKNTYPGAGHAQPHAVPSQSSSGASGNGSAVPEVLVAEAGRYERGILGSLTMVFIAVGVLL</sequence>
<evidence type="ECO:0000256" key="1">
    <source>
        <dbReference type="SAM" id="MobiDB-lite"/>
    </source>
</evidence>
<evidence type="ECO:0000256" key="2">
    <source>
        <dbReference type="SAM" id="SignalP"/>
    </source>
</evidence>
<name>X0HV57_FUSOX</name>
<evidence type="ECO:0008006" key="4">
    <source>
        <dbReference type="Google" id="ProtNLM"/>
    </source>
</evidence>
<dbReference type="OrthoDB" id="2019572at2759"/>
<feature type="chain" id="PRO_5004940341" description="WSC domain-containing protein" evidence="2">
    <location>
        <begin position="22"/>
        <end position="953"/>
    </location>
</feature>
<organism evidence="3">
    <name type="scientific">Fusarium oxysporum f. sp. conglutinans race 2 54008</name>
    <dbReference type="NCBI Taxonomy" id="1089457"/>
    <lineage>
        <taxon>Eukaryota</taxon>
        <taxon>Fungi</taxon>
        <taxon>Dikarya</taxon>
        <taxon>Ascomycota</taxon>
        <taxon>Pezizomycotina</taxon>
        <taxon>Sordariomycetes</taxon>
        <taxon>Hypocreomycetidae</taxon>
        <taxon>Hypocreales</taxon>
        <taxon>Nectriaceae</taxon>
        <taxon>Fusarium</taxon>
        <taxon>Fusarium oxysporum species complex</taxon>
    </lineage>
</organism>
<gene>
    <name evidence="3" type="ORF">FOPG_09281</name>
</gene>
<reference evidence="3" key="2">
    <citation type="submission" date="2014-03" db="EMBL/GenBank/DDBJ databases">
        <title>The Genome Annotation of Fusarium oxysporum PHW808.</title>
        <authorList>
            <consortium name="The Broad Institute Genomics Platform"/>
            <person name="Ma L.-J."/>
            <person name="Corby-Kistler H."/>
            <person name="Broz K."/>
            <person name="Gale L.R."/>
            <person name="Jonkers W."/>
            <person name="O'Donnell K."/>
            <person name="Ploetz R."/>
            <person name="Steinberg C."/>
            <person name="Schwartz D.C."/>
            <person name="VanEtten H."/>
            <person name="Zhou S."/>
            <person name="Young S.K."/>
            <person name="Zeng Q."/>
            <person name="Gargeya S."/>
            <person name="Fitzgerald M."/>
            <person name="Abouelleil A."/>
            <person name="Alvarado L."/>
            <person name="Chapman S.B."/>
            <person name="Gainer-Dewar J."/>
            <person name="Goldberg J."/>
            <person name="Griggs A."/>
            <person name="Gujja S."/>
            <person name="Hansen M."/>
            <person name="Howarth C."/>
            <person name="Imamovic A."/>
            <person name="Ireland A."/>
            <person name="Larimer J."/>
            <person name="McCowan C."/>
            <person name="Murphy C."/>
            <person name="Pearson M."/>
            <person name="Poon T.W."/>
            <person name="Priest M."/>
            <person name="Roberts A."/>
            <person name="Saif S."/>
            <person name="Shea T."/>
            <person name="Sykes S."/>
            <person name="Wortman J."/>
            <person name="Nusbaum C."/>
            <person name="Birren B."/>
        </authorList>
    </citation>
    <scope>NUCLEOTIDE SEQUENCE</scope>
    <source>
        <strain evidence="3">54008</strain>
    </source>
</reference>
<feature type="compositionally biased region" description="Polar residues" evidence="1">
    <location>
        <begin position="401"/>
        <end position="446"/>
    </location>
</feature>
<feature type="compositionally biased region" description="Low complexity" evidence="1">
    <location>
        <begin position="373"/>
        <end position="400"/>
    </location>
</feature>
<feature type="compositionally biased region" description="Low complexity" evidence="1">
    <location>
        <begin position="540"/>
        <end position="555"/>
    </location>
</feature>
<accession>X0HV57</accession>
<feature type="compositionally biased region" description="Low complexity" evidence="1">
    <location>
        <begin position="910"/>
        <end position="921"/>
    </location>
</feature>
<dbReference type="AlphaFoldDB" id="X0HV57"/>
<feature type="compositionally biased region" description="Low complexity" evidence="1">
    <location>
        <begin position="455"/>
        <end position="509"/>
    </location>
</feature>
<keyword evidence="2" id="KW-0732">Signal</keyword>
<feature type="region of interest" description="Disordered" evidence="1">
    <location>
        <begin position="285"/>
        <end position="325"/>
    </location>
</feature>
<feature type="compositionally biased region" description="Polar residues" evidence="1">
    <location>
        <begin position="883"/>
        <end position="894"/>
    </location>
</feature>
<dbReference type="HOGENOM" id="CLU_014150_0_0_1"/>
<protein>
    <recommendedName>
        <fullName evidence="4">WSC domain-containing protein</fullName>
    </recommendedName>
</protein>
<feature type="signal peptide" evidence="2">
    <location>
        <begin position="1"/>
        <end position="21"/>
    </location>
</feature>
<reference evidence="3" key="1">
    <citation type="submission" date="2011-11" db="EMBL/GenBank/DDBJ databases">
        <title>The Genome Sequence of Fusarium oxysporum PHW808.</title>
        <authorList>
            <consortium name="The Broad Institute Genome Sequencing Platform"/>
            <person name="Ma L.-J."/>
            <person name="Gale L.R."/>
            <person name="Schwartz D.C."/>
            <person name="Zhou S."/>
            <person name="Corby-Kistler H."/>
            <person name="Young S.K."/>
            <person name="Zeng Q."/>
            <person name="Gargeya S."/>
            <person name="Fitzgerald M."/>
            <person name="Haas B."/>
            <person name="Abouelleil A."/>
            <person name="Alvarado L."/>
            <person name="Arachchi H.M."/>
            <person name="Berlin A."/>
            <person name="Brown A."/>
            <person name="Chapman S.B."/>
            <person name="Chen Z."/>
            <person name="Dunbar C."/>
            <person name="Freedman E."/>
            <person name="Gearin G."/>
            <person name="Goldberg J."/>
            <person name="Griggs A."/>
            <person name="Gujja S."/>
            <person name="Heiman D."/>
            <person name="Howarth C."/>
            <person name="Larson L."/>
            <person name="Lui A."/>
            <person name="MacDonald P.J.P."/>
            <person name="Montmayeur A."/>
            <person name="Murphy C."/>
            <person name="Neiman D."/>
            <person name="Pearson M."/>
            <person name="Priest M."/>
            <person name="Roberts A."/>
            <person name="Saif S."/>
            <person name="Shea T."/>
            <person name="Shenoy N."/>
            <person name="Sisk P."/>
            <person name="Stolte C."/>
            <person name="Sykes S."/>
            <person name="Wortman J."/>
            <person name="Nusbaum C."/>
            <person name="Birren B."/>
        </authorList>
    </citation>
    <scope>NUCLEOTIDE SEQUENCE [LARGE SCALE GENOMIC DNA]</scope>
    <source>
        <strain evidence="3">54008</strain>
    </source>
</reference>
<feature type="region of interest" description="Disordered" evidence="1">
    <location>
        <begin position="869"/>
        <end position="921"/>
    </location>
</feature>
<dbReference type="EMBL" id="KK033193">
    <property type="protein sequence ID" value="EXL75761.1"/>
    <property type="molecule type" value="Genomic_DNA"/>
</dbReference>
<dbReference type="Proteomes" id="UP000030676">
    <property type="component" value="Unassembled WGS sequence"/>
</dbReference>
<evidence type="ECO:0000313" key="3">
    <source>
        <dbReference type="EMBL" id="EXL75761.1"/>
    </source>
</evidence>
<proteinExistence type="predicted"/>
<feature type="region of interest" description="Disordered" evidence="1">
    <location>
        <begin position="373"/>
        <end position="560"/>
    </location>
</feature>
<feature type="compositionally biased region" description="Polar residues" evidence="1">
    <location>
        <begin position="516"/>
        <end position="539"/>
    </location>
</feature>